<gene>
    <name evidence="1" type="ORF">M422DRAFT_260366</name>
</gene>
<accession>A0A0C9U2W7</accession>
<name>A0A0C9U2W7_SPHS4</name>
<evidence type="ECO:0000313" key="1">
    <source>
        <dbReference type="EMBL" id="KIJ37203.1"/>
    </source>
</evidence>
<reference evidence="1 2" key="1">
    <citation type="submission" date="2014-06" db="EMBL/GenBank/DDBJ databases">
        <title>Evolutionary Origins and Diversification of the Mycorrhizal Mutualists.</title>
        <authorList>
            <consortium name="DOE Joint Genome Institute"/>
            <consortium name="Mycorrhizal Genomics Consortium"/>
            <person name="Kohler A."/>
            <person name="Kuo A."/>
            <person name="Nagy L.G."/>
            <person name="Floudas D."/>
            <person name="Copeland A."/>
            <person name="Barry K.W."/>
            <person name="Cichocki N."/>
            <person name="Veneault-Fourrey C."/>
            <person name="LaButti K."/>
            <person name="Lindquist E.A."/>
            <person name="Lipzen A."/>
            <person name="Lundell T."/>
            <person name="Morin E."/>
            <person name="Murat C."/>
            <person name="Riley R."/>
            <person name="Ohm R."/>
            <person name="Sun H."/>
            <person name="Tunlid A."/>
            <person name="Henrissat B."/>
            <person name="Grigoriev I.V."/>
            <person name="Hibbett D.S."/>
            <person name="Martin F."/>
        </authorList>
    </citation>
    <scope>NUCLEOTIDE SEQUENCE [LARGE SCALE GENOMIC DNA]</scope>
    <source>
        <strain evidence="1 2">SS14</strain>
    </source>
</reference>
<keyword evidence="2" id="KW-1185">Reference proteome</keyword>
<protein>
    <submittedName>
        <fullName evidence="1">Uncharacterized protein</fullName>
    </submittedName>
</protein>
<dbReference type="AlphaFoldDB" id="A0A0C9U2W7"/>
<dbReference type="EMBL" id="KN837171">
    <property type="protein sequence ID" value="KIJ37203.1"/>
    <property type="molecule type" value="Genomic_DNA"/>
</dbReference>
<organism evidence="1 2">
    <name type="scientific">Sphaerobolus stellatus (strain SS14)</name>
    <dbReference type="NCBI Taxonomy" id="990650"/>
    <lineage>
        <taxon>Eukaryota</taxon>
        <taxon>Fungi</taxon>
        <taxon>Dikarya</taxon>
        <taxon>Basidiomycota</taxon>
        <taxon>Agaricomycotina</taxon>
        <taxon>Agaricomycetes</taxon>
        <taxon>Phallomycetidae</taxon>
        <taxon>Geastrales</taxon>
        <taxon>Sphaerobolaceae</taxon>
        <taxon>Sphaerobolus</taxon>
    </lineage>
</organism>
<dbReference type="Proteomes" id="UP000054279">
    <property type="component" value="Unassembled WGS sequence"/>
</dbReference>
<dbReference type="HOGENOM" id="CLU_1038901_0_0_1"/>
<evidence type="ECO:0000313" key="2">
    <source>
        <dbReference type="Proteomes" id="UP000054279"/>
    </source>
</evidence>
<sequence length="268" mass="29889">MDTAWNTMNKHGYSAVIGPALKQDPLCIPDCYKELLPKSTLPADKLLQMELQKTSHPIMFMKPESCFAIEPPNQTEITQWLYIRAILADAWLKGMLAQVEAQMLKRAKSFFHPDFRGHCVRVRANGNCDPDSEPQTQIKEISIKQQLIKGFYDILGEQQDQGIGTDSDRLACWIARDGNSGAPPAPIAAGNAANAAFTARDEAGKIQVKRRKTFESFKLPFLESLKTGEITSVAELKPGNYRIAYNPDKKRLLIAKGKHNKAISIYNG</sequence>
<proteinExistence type="predicted"/>